<comment type="caution">
    <text evidence="2">The sequence shown here is derived from an EMBL/GenBank/DDBJ whole genome shotgun (WGS) entry which is preliminary data.</text>
</comment>
<gene>
    <name evidence="2" type="ORF">DJ017_00655</name>
</gene>
<sequence length="279" mass="29231">MGRFNLGQKGVAMRLAVGLSLAAGLSLTSWAAAAPKAAPAPVEVMVVGTFHMSNPGQDLNNVKADDVLAPKRQAEIAAVTAALARFKPTKVAVEWPAEIVAERWAGYQAGTLPASRNEVVQLGFRLAKATGAQAVGVDVDGDFPFEAVQAYAEAHGQAGLIAAAMTQAQAEVVAEEAVLARSGVAGVLRYVNDPAKVAEGQGFYRSMLRVGGGAQQPGAELLTAWYRRNALICANIVQQARPGDRIVVLFGSGHAFFLKQCAAETPGLRLVEPTAYLPR</sequence>
<keyword evidence="1" id="KW-0732">Signal</keyword>
<evidence type="ECO:0008006" key="4">
    <source>
        <dbReference type="Google" id="ProtNLM"/>
    </source>
</evidence>
<protein>
    <recommendedName>
        <fullName evidence="4">TraB/GumN family protein</fullName>
    </recommendedName>
</protein>
<proteinExistence type="predicted"/>
<accession>A0A328AF34</accession>
<dbReference type="Pfam" id="PF18950">
    <property type="entry name" value="DUF5694"/>
    <property type="match status" value="1"/>
</dbReference>
<dbReference type="AlphaFoldDB" id="A0A328AF34"/>
<keyword evidence="3" id="KW-1185">Reference proteome</keyword>
<feature type="chain" id="PRO_5016285814" description="TraB/GumN family protein" evidence="1">
    <location>
        <begin position="32"/>
        <end position="279"/>
    </location>
</feature>
<organism evidence="2 3">
    <name type="scientific">Phenylobacterium soli</name>
    <dbReference type="NCBI Taxonomy" id="2170551"/>
    <lineage>
        <taxon>Bacteria</taxon>
        <taxon>Pseudomonadati</taxon>
        <taxon>Pseudomonadota</taxon>
        <taxon>Alphaproteobacteria</taxon>
        <taxon>Caulobacterales</taxon>
        <taxon>Caulobacteraceae</taxon>
        <taxon>Phenylobacterium</taxon>
    </lineage>
</organism>
<dbReference type="EMBL" id="QFYQ01000001">
    <property type="protein sequence ID" value="RAK53145.1"/>
    <property type="molecule type" value="Genomic_DNA"/>
</dbReference>
<evidence type="ECO:0000313" key="3">
    <source>
        <dbReference type="Proteomes" id="UP000249254"/>
    </source>
</evidence>
<evidence type="ECO:0000256" key="1">
    <source>
        <dbReference type="SAM" id="SignalP"/>
    </source>
</evidence>
<dbReference type="RefSeq" id="WP_111526898.1">
    <property type="nucleotide sequence ID" value="NZ_JBHRSG010000001.1"/>
</dbReference>
<dbReference type="Proteomes" id="UP000249254">
    <property type="component" value="Unassembled WGS sequence"/>
</dbReference>
<feature type="signal peptide" evidence="1">
    <location>
        <begin position="1"/>
        <end position="31"/>
    </location>
</feature>
<dbReference type="OrthoDB" id="69432at2"/>
<evidence type="ECO:0000313" key="2">
    <source>
        <dbReference type="EMBL" id="RAK53145.1"/>
    </source>
</evidence>
<reference evidence="3" key="1">
    <citation type="submission" date="2018-05" db="EMBL/GenBank/DDBJ databases">
        <authorList>
            <person name="Li X."/>
        </authorList>
    </citation>
    <scope>NUCLEOTIDE SEQUENCE [LARGE SCALE GENOMIC DNA]</scope>
    <source>
        <strain evidence="3">LX32</strain>
    </source>
</reference>
<dbReference type="InterPro" id="IPR043749">
    <property type="entry name" value="DUF5694"/>
</dbReference>
<name>A0A328AF34_9CAUL</name>